<keyword evidence="2" id="KW-1133">Transmembrane helix</keyword>
<gene>
    <name evidence="3" type="ORF">BTO13_02355</name>
</gene>
<sequence length="187" mass="21430">MTQDIRKLAKQIRKEETPLPANHEANFEKLLVAELHQKQPKKGFIKWISIAASVAVLVCICSWLFLTNEKDATPINPPAKEITLGTISPEFNTIETYYINSINLEISEIEIDNTNKELIDGYLVKIAELMNEYTLLTKELNTKGVNNATIDALIRNLQLRLELLQQLKKQLSQFKNLNKKKDELQIL</sequence>
<dbReference type="AlphaFoldDB" id="A0A2S7W993"/>
<feature type="coiled-coil region" evidence="1">
    <location>
        <begin position="150"/>
        <end position="187"/>
    </location>
</feature>
<keyword evidence="4" id="KW-1185">Reference proteome</keyword>
<keyword evidence="1" id="KW-0175">Coiled coil</keyword>
<dbReference type="OrthoDB" id="1441018at2"/>
<keyword evidence="2" id="KW-0812">Transmembrane</keyword>
<dbReference type="EMBL" id="MSCL01000001">
    <property type="protein sequence ID" value="PQJ74187.1"/>
    <property type="molecule type" value="Genomic_DNA"/>
</dbReference>
<proteinExistence type="predicted"/>
<accession>A0A2S7W993</accession>
<feature type="transmembrane region" description="Helical" evidence="2">
    <location>
        <begin position="44"/>
        <end position="66"/>
    </location>
</feature>
<evidence type="ECO:0008006" key="5">
    <source>
        <dbReference type="Google" id="ProtNLM"/>
    </source>
</evidence>
<comment type="caution">
    <text evidence="3">The sequence shown here is derived from an EMBL/GenBank/DDBJ whole genome shotgun (WGS) entry which is preliminary data.</text>
</comment>
<evidence type="ECO:0000256" key="2">
    <source>
        <dbReference type="SAM" id="Phobius"/>
    </source>
</evidence>
<evidence type="ECO:0000313" key="4">
    <source>
        <dbReference type="Proteomes" id="UP000237608"/>
    </source>
</evidence>
<keyword evidence="2" id="KW-0472">Membrane</keyword>
<reference evidence="3 4" key="1">
    <citation type="submission" date="2016-12" db="EMBL/GenBank/DDBJ databases">
        <title>Trade-off between light-utilization and light-protection in marine flavobacteria.</title>
        <authorList>
            <person name="Kumagai Y."/>
            <person name="Yoshizawa S."/>
            <person name="Kogure K."/>
            <person name="Iwasaki W."/>
        </authorList>
    </citation>
    <scope>NUCLEOTIDE SEQUENCE [LARGE SCALE GENOMIC DNA]</scope>
    <source>
        <strain evidence="3 4">KCTC 22729</strain>
    </source>
</reference>
<dbReference type="Proteomes" id="UP000237608">
    <property type="component" value="Unassembled WGS sequence"/>
</dbReference>
<evidence type="ECO:0000256" key="1">
    <source>
        <dbReference type="SAM" id="Coils"/>
    </source>
</evidence>
<name>A0A2S7W993_9FLAO</name>
<evidence type="ECO:0000313" key="3">
    <source>
        <dbReference type="EMBL" id="PQJ74187.1"/>
    </source>
</evidence>
<protein>
    <recommendedName>
        <fullName evidence="5">Anti-sigma factor</fullName>
    </recommendedName>
</protein>
<organism evidence="3 4">
    <name type="scientific">Polaribacter gangjinensis</name>
    <dbReference type="NCBI Taxonomy" id="574710"/>
    <lineage>
        <taxon>Bacteria</taxon>
        <taxon>Pseudomonadati</taxon>
        <taxon>Bacteroidota</taxon>
        <taxon>Flavobacteriia</taxon>
        <taxon>Flavobacteriales</taxon>
        <taxon>Flavobacteriaceae</taxon>
    </lineage>
</organism>
<dbReference type="RefSeq" id="WP_105045335.1">
    <property type="nucleotide sequence ID" value="NZ_CP150662.1"/>
</dbReference>